<accession>A0A5B8VRL1</accession>
<dbReference type="OrthoDB" id="9804511at2"/>
<dbReference type="Gene3D" id="2.70.98.10">
    <property type="match status" value="1"/>
</dbReference>
<evidence type="ECO:0000259" key="4">
    <source>
        <dbReference type="Pfam" id="PF07971"/>
    </source>
</evidence>
<dbReference type="GO" id="GO:0005975">
    <property type="term" value="P:carbohydrate metabolic process"/>
    <property type="evidence" value="ECO:0007669"/>
    <property type="project" value="InterPro"/>
</dbReference>
<dbReference type="RefSeq" id="WP_146786099.1">
    <property type="nucleotide sequence ID" value="NZ_CP042434.1"/>
</dbReference>
<dbReference type="InterPro" id="IPR008928">
    <property type="entry name" value="6-hairpin_glycosidase_sf"/>
</dbReference>
<feature type="domain" description="Glycosyl hydrolase family 92 N-terminal" evidence="5">
    <location>
        <begin position="46"/>
        <end position="266"/>
    </location>
</feature>
<reference evidence="6 7" key="1">
    <citation type="journal article" date="2017" name="Int. J. Syst. Evol. Microbiol.">
        <title>Arachidicoccus ginsenosidivorans sp. nov., with ginsenoside-converting activity isolated from ginseng cultivating soil.</title>
        <authorList>
            <person name="Siddiqi M.Z."/>
            <person name="Aslam Z."/>
            <person name="Im W.T."/>
        </authorList>
    </citation>
    <scope>NUCLEOTIDE SEQUENCE [LARGE SCALE GENOMIC DNA]</scope>
    <source>
        <strain evidence="6 7">Gsoil 809</strain>
    </source>
</reference>
<dbReference type="InterPro" id="IPR041371">
    <property type="entry name" value="GH92_N"/>
</dbReference>
<evidence type="ECO:0000313" key="6">
    <source>
        <dbReference type="EMBL" id="QEC73532.1"/>
    </source>
</evidence>
<evidence type="ECO:0000256" key="2">
    <source>
        <dbReference type="ARBA" id="ARBA00011245"/>
    </source>
</evidence>
<proteinExistence type="predicted"/>
<sequence>MRRQPKQGWQEKKAVQLGLCILLIAAAFFPGATVFSQNNPINYARLVDTRIGNAAAGNTFPGATYPFGMVQFTRTYFSRQEGFVVNQLSGAGCDHMGNFPVLPLNGGLSISPDNIKELRTDISHEKGTAGDYLATVNHTILTELTVTPRTGMARFSFNGDSTKATIIIGGGIASTPLSASAIAITGKNSLEGYAEGGSFCGVATDYKIYFAAQFENDATTYGTWKGEQLAVNNSFVEGQNTGAYFTFDLRKFPKNKRQILYKIAISYVSVANAKANLLAENKGWDFDQVKTNTENKWNQYLSKIEVSQDKDAEDDPSRLSQFYTHLYHSYIHPNICSDINGEYMGADNKVHQSPRPVYTSFSNWDTYRTQIQLLSMLMPDKASDMIASLGNFARQAGGGMPRWVLANQETGIMQGDPSSILVANGYAFGAHNFDARKLLQIMVHGATDTTANAQGFLTRPGLKQYLEKGYYDASIQLEYNSADFAISRFALAATDDQYQSAVFQGRAQSWKNLFNPETNWLQSKNPDGSWKRYDADWRESTYKNYFWMVPFNLKALIDKIGGQKAAEARLDSLFVRIDANYGQEWFASGNEPSFGIPWVYNWAGAPYKTQAVVHRIIKQAYHAGVDGLPGNDDLGAMGAYYVFCTIGLYPEIPGVGGFSINSPFFSEIKMHLPGGQLEIKGGRPNKAYIHNLKLNGKAYNSTWIPLKKLKGGAVLDFDLSSKPDKKWGTNPALVPPSFD</sequence>
<dbReference type="EMBL" id="CP042434">
    <property type="protein sequence ID" value="QEC73532.1"/>
    <property type="molecule type" value="Genomic_DNA"/>
</dbReference>
<dbReference type="GO" id="GO:0006516">
    <property type="term" value="P:glycoprotein catabolic process"/>
    <property type="evidence" value="ECO:0007669"/>
    <property type="project" value="TreeGrafter"/>
</dbReference>
<dbReference type="GO" id="GO:0000224">
    <property type="term" value="F:peptide-N4-(N-acetyl-beta-glucosaminyl)asparagine amidase activity"/>
    <property type="evidence" value="ECO:0007669"/>
    <property type="project" value="TreeGrafter"/>
</dbReference>
<comment type="subunit">
    <text evidence="2">Monomer.</text>
</comment>
<evidence type="ECO:0000256" key="3">
    <source>
        <dbReference type="ARBA" id="ARBA00022837"/>
    </source>
</evidence>
<organism evidence="6 7">
    <name type="scientific">Arachidicoccus ginsenosidivorans</name>
    <dbReference type="NCBI Taxonomy" id="496057"/>
    <lineage>
        <taxon>Bacteria</taxon>
        <taxon>Pseudomonadati</taxon>
        <taxon>Bacteroidota</taxon>
        <taxon>Chitinophagia</taxon>
        <taxon>Chitinophagales</taxon>
        <taxon>Chitinophagaceae</taxon>
        <taxon>Arachidicoccus</taxon>
    </lineage>
</organism>
<keyword evidence="7" id="KW-1185">Reference proteome</keyword>
<dbReference type="NCBIfam" id="TIGR01180">
    <property type="entry name" value="aman2_put"/>
    <property type="match status" value="1"/>
</dbReference>
<dbReference type="AlphaFoldDB" id="A0A5B8VRL1"/>
<dbReference type="InterPro" id="IPR012939">
    <property type="entry name" value="Glyco_hydro_92"/>
</dbReference>
<keyword evidence="3" id="KW-0106">Calcium</keyword>
<dbReference type="Gene3D" id="1.20.1050.60">
    <property type="entry name" value="alpha-1,2-mannosidase"/>
    <property type="match status" value="1"/>
</dbReference>
<dbReference type="InterPro" id="IPR050883">
    <property type="entry name" value="PNGase"/>
</dbReference>
<dbReference type="InterPro" id="IPR014718">
    <property type="entry name" value="GH-type_carb-bd"/>
</dbReference>
<protein>
    <submittedName>
        <fullName evidence="6">Glycoside hydrolase family 92 protein</fullName>
    </submittedName>
</protein>
<dbReference type="PANTHER" id="PTHR12143">
    <property type="entry name" value="PEPTIDE N-GLYCANASE PNGASE -RELATED"/>
    <property type="match status" value="1"/>
</dbReference>
<dbReference type="Pfam" id="PF17678">
    <property type="entry name" value="Glyco_hydro_92N"/>
    <property type="match status" value="1"/>
</dbReference>
<dbReference type="Pfam" id="PF07971">
    <property type="entry name" value="Glyco_hydro_92"/>
    <property type="match status" value="1"/>
</dbReference>
<dbReference type="Gene3D" id="1.20.1610.10">
    <property type="entry name" value="alpha-1,2-mannosidases domains"/>
    <property type="match status" value="1"/>
</dbReference>
<name>A0A5B8VRL1_9BACT</name>
<dbReference type="GO" id="GO:0005829">
    <property type="term" value="C:cytosol"/>
    <property type="evidence" value="ECO:0007669"/>
    <property type="project" value="TreeGrafter"/>
</dbReference>
<evidence type="ECO:0000259" key="5">
    <source>
        <dbReference type="Pfam" id="PF17678"/>
    </source>
</evidence>
<evidence type="ECO:0000256" key="1">
    <source>
        <dbReference type="ARBA" id="ARBA00001913"/>
    </source>
</evidence>
<dbReference type="InterPro" id="IPR005887">
    <property type="entry name" value="GH92_a_mannosidase_put"/>
</dbReference>
<keyword evidence="6" id="KW-0378">Hydrolase</keyword>
<feature type="domain" description="Glycosyl hydrolase family 92" evidence="4">
    <location>
        <begin position="272"/>
        <end position="720"/>
    </location>
</feature>
<gene>
    <name evidence="6" type="ORF">FSB73_19565</name>
</gene>
<dbReference type="Proteomes" id="UP000321291">
    <property type="component" value="Chromosome"/>
</dbReference>
<dbReference type="GO" id="GO:0030246">
    <property type="term" value="F:carbohydrate binding"/>
    <property type="evidence" value="ECO:0007669"/>
    <property type="project" value="InterPro"/>
</dbReference>
<dbReference type="KEGG" id="agi:FSB73_19565"/>
<dbReference type="PANTHER" id="PTHR12143:SF39">
    <property type="entry name" value="SECRETED PROTEIN"/>
    <property type="match status" value="1"/>
</dbReference>
<comment type="cofactor">
    <cofactor evidence="1">
        <name>Ca(2+)</name>
        <dbReference type="ChEBI" id="CHEBI:29108"/>
    </cofactor>
</comment>
<evidence type="ECO:0000313" key="7">
    <source>
        <dbReference type="Proteomes" id="UP000321291"/>
    </source>
</evidence>
<dbReference type="SUPFAM" id="SSF48208">
    <property type="entry name" value="Six-hairpin glycosidases"/>
    <property type="match status" value="1"/>
</dbReference>
<dbReference type="Gene3D" id="3.30.2080.10">
    <property type="entry name" value="GH92 mannosidase domain"/>
    <property type="match status" value="1"/>
</dbReference>